<dbReference type="EMBL" id="JAEQNB010000002">
    <property type="protein sequence ID" value="MBL0386927.1"/>
    <property type="molecule type" value="Genomic_DNA"/>
</dbReference>
<comment type="caution">
    <text evidence="1">The sequence shown here is derived from an EMBL/GenBank/DDBJ whole genome shotgun (WGS) entry which is preliminary data.</text>
</comment>
<dbReference type="Proteomes" id="UP000602284">
    <property type="component" value="Unassembled WGS sequence"/>
</dbReference>
<accession>A0ABS1J9H4</accession>
<sequence>MNEVERKLRKLEARLMAEVGPMRRAYEMEDDEKARIIMFMERYFEANTGTYRDQSIRQYILYRLSFPYQFG</sequence>
<gene>
    <name evidence="1" type="ORF">JJB07_09700</name>
</gene>
<protein>
    <submittedName>
        <fullName evidence="1">Uncharacterized protein</fullName>
    </submittedName>
</protein>
<reference evidence="1 2" key="1">
    <citation type="submission" date="2021-01" db="EMBL/GenBank/DDBJ databases">
        <title>Tumebacillus sp. strain ITR2 16S ribosomal RNA gene Genome sequencing and assembly.</title>
        <authorList>
            <person name="Kang M."/>
        </authorList>
    </citation>
    <scope>NUCLEOTIDE SEQUENCE [LARGE SCALE GENOMIC DNA]</scope>
    <source>
        <strain evidence="1 2">ITR2</strain>
    </source>
</reference>
<evidence type="ECO:0000313" key="2">
    <source>
        <dbReference type="Proteomes" id="UP000602284"/>
    </source>
</evidence>
<proteinExistence type="predicted"/>
<name>A0ABS1J9H4_9BACL</name>
<organism evidence="1 2">
    <name type="scientific">Tumebacillus amylolyticus</name>
    <dbReference type="NCBI Taxonomy" id="2801339"/>
    <lineage>
        <taxon>Bacteria</taxon>
        <taxon>Bacillati</taxon>
        <taxon>Bacillota</taxon>
        <taxon>Bacilli</taxon>
        <taxon>Bacillales</taxon>
        <taxon>Alicyclobacillaceae</taxon>
        <taxon>Tumebacillus</taxon>
    </lineage>
</organism>
<evidence type="ECO:0000313" key="1">
    <source>
        <dbReference type="EMBL" id="MBL0386927.1"/>
    </source>
</evidence>
<keyword evidence="2" id="KW-1185">Reference proteome</keyword>
<dbReference type="RefSeq" id="WP_201634242.1">
    <property type="nucleotide sequence ID" value="NZ_JAEQNB010000002.1"/>
</dbReference>